<dbReference type="RefSeq" id="YP_010655957.1">
    <property type="nucleotide sequence ID" value="NC_070833.1"/>
</dbReference>
<dbReference type="KEGG" id="vg:77931831"/>
<sequence>MSQKLAYTFEEAAEQSGYSVRTLKQQVADGNLAARYANTKGVIRHEDLAEWLDSLPAEAPTK</sequence>
<name>A0A3G3M4C6_9CAUD</name>
<proteinExistence type="predicted"/>
<dbReference type="GeneID" id="77931831"/>
<feature type="domain" description="Helix-turn-helix" evidence="1">
    <location>
        <begin position="7"/>
        <end position="54"/>
    </location>
</feature>
<accession>A0A3G3M4C6</accession>
<evidence type="ECO:0000313" key="3">
    <source>
        <dbReference type="Proteomes" id="UP000270301"/>
    </source>
</evidence>
<dbReference type="GO" id="GO:0003677">
    <property type="term" value="F:DNA binding"/>
    <property type="evidence" value="ECO:0007669"/>
    <property type="project" value="UniProtKB-KW"/>
</dbReference>
<dbReference type="Proteomes" id="UP000270301">
    <property type="component" value="Segment"/>
</dbReference>
<keyword evidence="3" id="KW-1185">Reference proteome</keyword>
<protein>
    <submittedName>
        <fullName evidence="2">Helix-turn-helix DNA-binding domain protein</fullName>
    </submittedName>
</protein>
<evidence type="ECO:0000313" key="2">
    <source>
        <dbReference type="EMBL" id="AYR00924.1"/>
    </source>
</evidence>
<dbReference type="InterPro" id="IPR041657">
    <property type="entry name" value="HTH_17"/>
</dbReference>
<gene>
    <name evidence="2" type="primary">46</name>
    <name evidence="2" type="ORF">PBI_HESTIA_46</name>
</gene>
<keyword evidence="2" id="KW-0238">DNA-binding</keyword>
<reference evidence="2 3" key="1">
    <citation type="submission" date="2018-09" db="EMBL/GenBank/DDBJ databases">
        <authorList>
            <person name="Ulbrich M.C."/>
            <person name="Stoner T.H."/>
            <person name="Garlena R.A."/>
            <person name="Russell D.A."/>
            <person name="Pope W.H."/>
            <person name="Jacobs-Sera D."/>
            <person name="Hatfull G.F."/>
        </authorList>
    </citation>
    <scope>NUCLEOTIDE SEQUENCE [LARGE SCALE GENOMIC DNA]</scope>
</reference>
<dbReference type="EMBL" id="MH910036">
    <property type="protein sequence ID" value="AYR00924.1"/>
    <property type="molecule type" value="Genomic_DNA"/>
</dbReference>
<dbReference type="Pfam" id="PF12728">
    <property type="entry name" value="HTH_17"/>
    <property type="match status" value="1"/>
</dbReference>
<organism evidence="2 3">
    <name type="scientific">Arthrobacter phage Hestia</name>
    <dbReference type="NCBI Taxonomy" id="2419609"/>
    <lineage>
        <taxon>Viruses</taxon>
        <taxon>Duplodnaviria</taxon>
        <taxon>Heunggongvirae</taxon>
        <taxon>Uroviricota</taxon>
        <taxon>Caudoviricetes</taxon>
        <taxon>Hestiavirus</taxon>
        <taxon>Hestiavirus hestia</taxon>
    </lineage>
</organism>
<evidence type="ECO:0000259" key="1">
    <source>
        <dbReference type="Pfam" id="PF12728"/>
    </source>
</evidence>